<dbReference type="Proteomes" id="UP001202328">
    <property type="component" value="Unassembled WGS sequence"/>
</dbReference>
<accession>A0AAD4T1R5</accession>
<protein>
    <submittedName>
        <fullName evidence="1">Uncharacterized protein</fullName>
    </submittedName>
</protein>
<reference evidence="1" key="1">
    <citation type="submission" date="2022-04" db="EMBL/GenBank/DDBJ databases">
        <title>A functionally conserved STORR gene fusion in Papaver species that diverged 16.8 million years ago.</title>
        <authorList>
            <person name="Catania T."/>
        </authorList>
    </citation>
    <scope>NUCLEOTIDE SEQUENCE</scope>
    <source>
        <strain evidence="1">S-188037</strain>
    </source>
</reference>
<evidence type="ECO:0000313" key="1">
    <source>
        <dbReference type="EMBL" id="KAI3936398.1"/>
    </source>
</evidence>
<gene>
    <name evidence="1" type="ORF">MKW98_000672</name>
</gene>
<organism evidence="1 2">
    <name type="scientific">Papaver atlanticum</name>
    <dbReference type="NCBI Taxonomy" id="357466"/>
    <lineage>
        <taxon>Eukaryota</taxon>
        <taxon>Viridiplantae</taxon>
        <taxon>Streptophyta</taxon>
        <taxon>Embryophyta</taxon>
        <taxon>Tracheophyta</taxon>
        <taxon>Spermatophyta</taxon>
        <taxon>Magnoliopsida</taxon>
        <taxon>Ranunculales</taxon>
        <taxon>Papaveraceae</taxon>
        <taxon>Papaveroideae</taxon>
        <taxon>Papaver</taxon>
    </lineage>
</organism>
<keyword evidence="2" id="KW-1185">Reference proteome</keyword>
<evidence type="ECO:0000313" key="2">
    <source>
        <dbReference type="Proteomes" id="UP001202328"/>
    </source>
</evidence>
<sequence>MFARTLLDNLKVAQLLLYLDSDELSMEMMFLTPSLTLFRLELIWMCTSPIQKRRSDSLFFQRLRSFFTVDTQRNSLVC</sequence>
<dbReference type="EMBL" id="JAJJMB010005965">
    <property type="protein sequence ID" value="KAI3936398.1"/>
    <property type="molecule type" value="Genomic_DNA"/>
</dbReference>
<dbReference type="AlphaFoldDB" id="A0AAD4T1R5"/>
<comment type="caution">
    <text evidence="1">The sequence shown here is derived from an EMBL/GenBank/DDBJ whole genome shotgun (WGS) entry which is preliminary data.</text>
</comment>
<name>A0AAD4T1R5_9MAGN</name>
<proteinExistence type="predicted"/>